<comment type="caution">
    <text evidence="2">The sequence shown here is derived from an EMBL/GenBank/DDBJ whole genome shotgun (WGS) entry which is preliminary data.</text>
</comment>
<accession>A0A8S1ETM3</accession>
<evidence type="ECO:0000313" key="2">
    <source>
        <dbReference type="EMBL" id="CAB3405359.1"/>
    </source>
</evidence>
<organism evidence="2 3">
    <name type="scientific">Caenorhabditis bovis</name>
    <dbReference type="NCBI Taxonomy" id="2654633"/>
    <lineage>
        <taxon>Eukaryota</taxon>
        <taxon>Metazoa</taxon>
        <taxon>Ecdysozoa</taxon>
        <taxon>Nematoda</taxon>
        <taxon>Chromadorea</taxon>
        <taxon>Rhabditida</taxon>
        <taxon>Rhabditina</taxon>
        <taxon>Rhabditomorpha</taxon>
        <taxon>Rhabditoidea</taxon>
        <taxon>Rhabditidae</taxon>
        <taxon>Peloderinae</taxon>
        <taxon>Caenorhabditis</taxon>
    </lineage>
</organism>
<gene>
    <name evidence="2" type="ORF">CBOVIS_LOCUS7567</name>
</gene>
<dbReference type="EMBL" id="CADEPM010000004">
    <property type="protein sequence ID" value="CAB3405359.1"/>
    <property type="molecule type" value="Genomic_DNA"/>
</dbReference>
<evidence type="ECO:0000313" key="3">
    <source>
        <dbReference type="Proteomes" id="UP000494206"/>
    </source>
</evidence>
<proteinExistence type="predicted"/>
<reference evidence="2 3" key="1">
    <citation type="submission" date="2020-04" db="EMBL/GenBank/DDBJ databases">
        <authorList>
            <person name="Laetsch R D."/>
            <person name="Stevens L."/>
            <person name="Kumar S."/>
            <person name="Blaxter L. M."/>
        </authorList>
    </citation>
    <scope>NUCLEOTIDE SEQUENCE [LARGE SCALE GENOMIC DNA]</scope>
</reference>
<dbReference type="Proteomes" id="UP000494206">
    <property type="component" value="Unassembled WGS sequence"/>
</dbReference>
<sequence length="564" mass="64133">MRFELLLLVAAAAANAIPIDFDCHAFISEIRGIDTFGRSHRHASSFVKIALPSECVDIRMPKTDLANYALMVIEAPIGSNSDMPLVRAYIDCGVDSVPCRWARTNKPDEVSVLLNASQTRPAYHPYFVISAQNKVENYTTDFVLRKRSVGQAWTTIQSTHADTYHVYVLMRFDDYGARQKMAAKYTTGLILDMHGRAIRRPSVELKAISQHIQDIAVFVDARVHRRRNRQTTTSLEALSAMFNRHVLIYATPSASRCFAIPVARVAYRKFRKEAARTAMPIWEATDDAPTPGASNRCRGDGRRLELILDNPRDLRRYSRNGNNNETLEEASDGSFLKWYEDHKDVLDSSLEITTENMGIFLDRLLAKSADLEIGALPTTSIPIHYLQTRTIIYAMQCDDNWVLARFEANLATLYIYDPSGRNRDECAERVTDALVSRVDFTDGYPLYIEHVCVVRNYHDVNYRLRDATNSGTLVAMAATRFTGVLDLIGSSEFNSLTFDDYQRTIKAFRAFMMFGPDVPPTPSDSWIRSFCAYLRNPRECEKRGGGKPEIEIIRMMRPYLDYEQ</sequence>
<keyword evidence="3" id="KW-1185">Reference proteome</keyword>
<keyword evidence="1" id="KW-0732">Signal</keyword>
<feature type="signal peptide" evidence="1">
    <location>
        <begin position="1"/>
        <end position="16"/>
    </location>
</feature>
<name>A0A8S1ETM3_9PELO</name>
<evidence type="ECO:0000256" key="1">
    <source>
        <dbReference type="SAM" id="SignalP"/>
    </source>
</evidence>
<dbReference type="AlphaFoldDB" id="A0A8S1ETM3"/>
<protein>
    <submittedName>
        <fullName evidence="2">Uncharacterized protein</fullName>
    </submittedName>
</protein>
<feature type="chain" id="PRO_5035823094" evidence="1">
    <location>
        <begin position="17"/>
        <end position="564"/>
    </location>
</feature>